<proteinExistence type="predicted"/>
<sequence length="70" mass="7220">MYLGMLIIGWTLGLALGLVATLVYGASLWVGFLLWSFGGAVFTVLGLAGLHVVSKAMAKDGGHAARVGSR</sequence>
<name>A0ABT2Z2V4_9RHOB</name>
<feature type="transmembrane region" description="Helical" evidence="1">
    <location>
        <begin position="32"/>
        <end position="53"/>
    </location>
</feature>
<keyword evidence="1" id="KW-1133">Transmembrane helix</keyword>
<dbReference type="EMBL" id="JAOWLA010000010">
    <property type="protein sequence ID" value="MCV2865442.1"/>
    <property type="molecule type" value="Genomic_DNA"/>
</dbReference>
<keyword evidence="1" id="KW-0472">Membrane</keyword>
<dbReference type="RefSeq" id="WP_263721962.1">
    <property type="nucleotide sequence ID" value="NZ_JAOWLA010000010.1"/>
</dbReference>
<accession>A0ABT2Z2V4</accession>
<dbReference type="Proteomes" id="UP001652503">
    <property type="component" value="Unassembled WGS sequence"/>
</dbReference>
<reference evidence="2 3" key="1">
    <citation type="submission" date="2022-10" db="EMBL/GenBank/DDBJ databases">
        <title>Defluviimonas sp. nov., isolated from ocean surface water.</title>
        <authorList>
            <person name="He W."/>
            <person name="Wang L."/>
            <person name="Zhang D.-F."/>
        </authorList>
    </citation>
    <scope>NUCLEOTIDE SEQUENCE [LARGE SCALE GENOMIC DNA]</scope>
    <source>
        <strain evidence="2 3">WL0075</strain>
    </source>
</reference>
<gene>
    <name evidence="2" type="ORF">OE647_11970</name>
</gene>
<protein>
    <submittedName>
        <fullName evidence="2">Uncharacterized protein</fullName>
    </submittedName>
</protein>
<evidence type="ECO:0000256" key="1">
    <source>
        <dbReference type="SAM" id="Phobius"/>
    </source>
</evidence>
<organism evidence="2 3">
    <name type="scientific">Albidovulum sediminicola</name>
    <dbReference type="NCBI Taxonomy" id="2984331"/>
    <lineage>
        <taxon>Bacteria</taxon>
        <taxon>Pseudomonadati</taxon>
        <taxon>Pseudomonadota</taxon>
        <taxon>Alphaproteobacteria</taxon>
        <taxon>Rhodobacterales</taxon>
        <taxon>Paracoccaceae</taxon>
        <taxon>Albidovulum</taxon>
    </lineage>
</organism>
<keyword evidence="1" id="KW-0812">Transmembrane</keyword>
<feature type="transmembrane region" description="Helical" evidence="1">
    <location>
        <begin position="7"/>
        <end position="26"/>
    </location>
</feature>
<evidence type="ECO:0000313" key="3">
    <source>
        <dbReference type="Proteomes" id="UP001652503"/>
    </source>
</evidence>
<keyword evidence="3" id="KW-1185">Reference proteome</keyword>
<evidence type="ECO:0000313" key="2">
    <source>
        <dbReference type="EMBL" id="MCV2865442.1"/>
    </source>
</evidence>
<comment type="caution">
    <text evidence="2">The sequence shown here is derived from an EMBL/GenBank/DDBJ whole genome shotgun (WGS) entry which is preliminary data.</text>
</comment>